<protein>
    <submittedName>
        <fullName evidence="3">DUF6777 domain-containing protein</fullName>
    </submittedName>
</protein>
<reference evidence="4" key="1">
    <citation type="journal article" date="2019" name="Int. J. Syst. Evol. Microbiol.">
        <title>The Global Catalogue of Microorganisms (GCM) 10K type strain sequencing project: providing services to taxonomists for standard genome sequencing and annotation.</title>
        <authorList>
            <consortium name="The Broad Institute Genomics Platform"/>
            <consortium name="The Broad Institute Genome Sequencing Center for Infectious Disease"/>
            <person name="Wu L."/>
            <person name="Ma J."/>
        </authorList>
    </citation>
    <scope>NUCLEOTIDE SEQUENCE [LARGE SCALE GENOMIC DNA]</scope>
    <source>
        <strain evidence="4">JCM 31486</strain>
    </source>
</reference>
<proteinExistence type="predicted"/>
<dbReference type="SUPFAM" id="SSF54427">
    <property type="entry name" value="NTF2-like"/>
    <property type="match status" value="1"/>
</dbReference>
<evidence type="ECO:0000313" key="4">
    <source>
        <dbReference type="Proteomes" id="UP001597045"/>
    </source>
</evidence>
<keyword evidence="1" id="KW-0472">Membrane</keyword>
<dbReference type="Pfam" id="PF20568">
    <property type="entry name" value="DUF6777"/>
    <property type="match status" value="1"/>
</dbReference>
<comment type="caution">
    <text evidence="3">The sequence shown here is derived from an EMBL/GenBank/DDBJ whole genome shotgun (WGS) entry which is preliminary data.</text>
</comment>
<evidence type="ECO:0000256" key="1">
    <source>
        <dbReference type="SAM" id="Phobius"/>
    </source>
</evidence>
<gene>
    <name evidence="3" type="ORF">ACFQ1S_02440</name>
</gene>
<evidence type="ECO:0000259" key="2">
    <source>
        <dbReference type="Pfam" id="PF20568"/>
    </source>
</evidence>
<organism evidence="3 4">
    <name type="scientific">Kibdelosporangium lantanae</name>
    <dbReference type="NCBI Taxonomy" id="1497396"/>
    <lineage>
        <taxon>Bacteria</taxon>
        <taxon>Bacillati</taxon>
        <taxon>Actinomycetota</taxon>
        <taxon>Actinomycetes</taxon>
        <taxon>Pseudonocardiales</taxon>
        <taxon>Pseudonocardiaceae</taxon>
        <taxon>Kibdelosporangium</taxon>
    </lineage>
</organism>
<sequence>MDCPKCGSANLDRAGTCENCQAELPTKPRRRGWLWRHPLVTAIAGAAVTAIIGGIVALVKDSGDVTLIAVDMTQQNIFVPGTNDPNTPGRNVVPPLPDVPPHQGQTIPGSDPGAHGRTNGISCDVEAHVTYLTNPAHASAAAAWAGVIGIHPGDIRTYISHLTPTRLRFDTRVTNFDYKDGHADGFQAALQAGTSVLVDDQGVPRMKCNCGNPLMEPTGPADKGSVRGYAKNPDDAWDRFDPNHVITFTKANHVDQFVLLDLDDGQAYRRGLGSNGTNDTPVNQGDPACETLAVTTNCGGPGPQNTPADAAALDRTLHGLTEAVRTGDCKTLFSLMSAATVTRLGLNTAQSVTNCRQSFQLLQSFGGLTINDIKVRSLTGARAEISVTSTISGQTVTEQNHLVRENGNWKLDFT</sequence>
<accession>A0ABW3M1N7</accession>
<evidence type="ECO:0000313" key="3">
    <source>
        <dbReference type="EMBL" id="MFD1044528.1"/>
    </source>
</evidence>
<keyword evidence="4" id="KW-1185">Reference proteome</keyword>
<dbReference type="InterPro" id="IPR046704">
    <property type="entry name" value="DUF6777"/>
</dbReference>
<feature type="transmembrane region" description="Helical" evidence="1">
    <location>
        <begin position="39"/>
        <end position="59"/>
    </location>
</feature>
<keyword evidence="1" id="KW-1133">Transmembrane helix</keyword>
<dbReference type="EMBL" id="JBHTIS010000069">
    <property type="protein sequence ID" value="MFD1044528.1"/>
    <property type="molecule type" value="Genomic_DNA"/>
</dbReference>
<name>A0ABW3M1N7_9PSEU</name>
<keyword evidence="1" id="KW-0812">Transmembrane</keyword>
<feature type="domain" description="DUF6777" evidence="2">
    <location>
        <begin position="106"/>
        <end position="271"/>
    </location>
</feature>
<dbReference type="Proteomes" id="UP001597045">
    <property type="component" value="Unassembled WGS sequence"/>
</dbReference>
<dbReference type="InterPro" id="IPR032710">
    <property type="entry name" value="NTF2-like_dom_sf"/>
</dbReference>